<sequence length="119" mass="13127">MVARSKKHVTALLLPIFIFVAFIEDQNSTIAVSFQPVPHDDQVQSELAYEVSRGGDPQAQRSLQTVKDQTRFTKSISMPGSQRAGTLSTNKLSENYERRSKSLETSNDEKAASDPGILS</sequence>
<evidence type="ECO:0000256" key="2">
    <source>
        <dbReference type="SAM" id="SignalP"/>
    </source>
</evidence>
<dbReference type="Proteomes" id="UP000053237">
    <property type="component" value="Unassembled WGS sequence"/>
</dbReference>
<accession>A0A024GDQ9</accession>
<dbReference type="EMBL" id="CAIX01000085">
    <property type="protein sequence ID" value="CCI45001.1"/>
    <property type="molecule type" value="Genomic_DNA"/>
</dbReference>
<proteinExistence type="predicted"/>
<feature type="region of interest" description="Disordered" evidence="1">
    <location>
        <begin position="53"/>
        <end position="119"/>
    </location>
</feature>
<comment type="caution">
    <text evidence="3">The sequence shown here is derived from an EMBL/GenBank/DDBJ whole genome shotgun (WGS) entry which is preliminary data.</text>
</comment>
<evidence type="ECO:0000256" key="1">
    <source>
        <dbReference type="SAM" id="MobiDB-lite"/>
    </source>
</evidence>
<gene>
    <name evidence="3" type="ORF">BN9_058480</name>
</gene>
<evidence type="ECO:0000313" key="4">
    <source>
        <dbReference type="Proteomes" id="UP000053237"/>
    </source>
</evidence>
<keyword evidence="4" id="KW-1185">Reference proteome</keyword>
<name>A0A024GDQ9_9STRA</name>
<keyword evidence="2" id="KW-0732">Signal</keyword>
<feature type="compositionally biased region" description="Polar residues" evidence="1">
    <location>
        <begin position="59"/>
        <end position="93"/>
    </location>
</feature>
<evidence type="ECO:0000313" key="3">
    <source>
        <dbReference type="EMBL" id="CCI45001.1"/>
    </source>
</evidence>
<dbReference type="InParanoid" id="A0A024GDQ9"/>
<feature type="chain" id="PRO_5001532403" description="RxLR effector protein" evidence="2">
    <location>
        <begin position="26"/>
        <end position="119"/>
    </location>
</feature>
<feature type="signal peptide" evidence="2">
    <location>
        <begin position="1"/>
        <end position="25"/>
    </location>
</feature>
<protein>
    <recommendedName>
        <fullName evidence="5">RxLR effector protein</fullName>
    </recommendedName>
</protein>
<evidence type="ECO:0008006" key="5">
    <source>
        <dbReference type="Google" id="ProtNLM"/>
    </source>
</evidence>
<reference evidence="3 4" key="1">
    <citation type="submission" date="2012-05" db="EMBL/GenBank/DDBJ databases">
        <title>Recombination and specialization in a pathogen metapopulation.</title>
        <authorList>
            <person name="Gardiner A."/>
            <person name="Kemen E."/>
            <person name="Schultz-Larsen T."/>
            <person name="MacLean D."/>
            <person name="Van Oosterhout C."/>
            <person name="Jones J.D.G."/>
        </authorList>
    </citation>
    <scope>NUCLEOTIDE SEQUENCE [LARGE SCALE GENOMIC DNA]</scope>
    <source>
        <strain evidence="3 4">Ac Nc2</strain>
    </source>
</reference>
<dbReference type="AlphaFoldDB" id="A0A024GDQ9"/>
<feature type="compositionally biased region" description="Basic and acidic residues" evidence="1">
    <location>
        <begin position="94"/>
        <end position="112"/>
    </location>
</feature>
<organism evidence="3 4">
    <name type="scientific">Albugo candida</name>
    <dbReference type="NCBI Taxonomy" id="65357"/>
    <lineage>
        <taxon>Eukaryota</taxon>
        <taxon>Sar</taxon>
        <taxon>Stramenopiles</taxon>
        <taxon>Oomycota</taxon>
        <taxon>Peronosporomycetes</taxon>
        <taxon>Albuginales</taxon>
        <taxon>Albuginaceae</taxon>
        <taxon>Albugo</taxon>
    </lineage>
</organism>